<dbReference type="EMBL" id="LUGH01000220">
    <property type="protein sequence ID" value="OBZ87467.1"/>
    <property type="molecule type" value="Genomic_DNA"/>
</dbReference>
<feature type="compositionally biased region" description="Polar residues" evidence="1">
    <location>
        <begin position="143"/>
        <end position="155"/>
    </location>
</feature>
<feature type="compositionally biased region" description="Low complexity" evidence="1">
    <location>
        <begin position="297"/>
        <end position="325"/>
    </location>
</feature>
<feature type="compositionally biased region" description="Basic residues" evidence="1">
    <location>
        <begin position="99"/>
        <end position="110"/>
    </location>
</feature>
<dbReference type="Proteomes" id="UP000093000">
    <property type="component" value="Unassembled WGS sequence"/>
</dbReference>
<name>A0A1C7NEE2_9FUNG</name>
<feature type="compositionally biased region" description="Polar residues" evidence="1">
    <location>
        <begin position="222"/>
        <end position="249"/>
    </location>
</feature>
<accession>A0A1C7NEE2</accession>
<feature type="region of interest" description="Disordered" evidence="1">
    <location>
        <begin position="86"/>
        <end position="184"/>
    </location>
</feature>
<feature type="region of interest" description="Disordered" evidence="1">
    <location>
        <begin position="293"/>
        <end position="325"/>
    </location>
</feature>
<evidence type="ECO:0000313" key="3">
    <source>
        <dbReference type="Proteomes" id="UP000093000"/>
    </source>
</evidence>
<dbReference type="OrthoDB" id="2273669at2759"/>
<dbReference type="AlphaFoldDB" id="A0A1C7NEE2"/>
<evidence type="ECO:0000256" key="1">
    <source>
        <dbReference type="SAM" id="MobiDB-lite"/>
    </source>
</evidence>
<dbReference type="STRING" id="101091.A0A1C7NEE2"/>
<organism evidence="2 3">
    <name type="scientific">Choanephora cucurbitarum</name>
    <dbReference type="NCBI Taxonomy" id="101091"/>
    <lineage>
        <taxon>Eukaryota</taxon>
        <taxon>Fungi</taxon>
        <taxon>Fungi incertae sedis</taxon>
        <taxon>Mucoromycota</taxon>
        <taxon>Mucoromycotina</taxon>
        <taxon>Mucoromycetes</taxon>
        <taxon>Mucorales</taxon>
        <taxon>Mucorineae</taxon>
        <taxon>Choanephoraceae</taxon>
        <taxon>Choanephoroideae</taxon>
        <taxon>Choanephora</taxon>
    </lineage>
</organism>
<keyword evidence="3" id="KW-1185">Reference proteome</keyword>
<feature type="compositionally biased region" description="Basic and acidic residues" evidence="1">
    <location>
        <begin position="1"/>
        <end position="10"/>
    </location>
</feature>
<feature type="compositionally biased region" description="Polar residues" evidence="1">
    <location>
        <begin position="167"/>
        <end position="182"/>
    </location>
</feature>
<reference evidence="2 3" key="1">
    <citation type="submission" date="2016-03" db="EMBL/GenBank/DDBJ databases">
        <title>Choanephora cucurbitarum.</title>
        <authorList>
            <person name="Min B."/>
            <person name="Park H."/>
            <person name="Park J.-H."/>
            <person name="Shin H.-D."/>
            <person name="Choi I.-G."/>
        </authorList>
    </citation>
    <scope>NUCLEOTIDE SEQUENCE [LARGE SCALE GENOMIC DNA]</scope>
    <source>
        <strain evidence="2 3">KUS-F28377</strain>
    </source>
</reference>
<proteinExistence type="predicted"/>
<gene>
    <name evidence="2" type="ORF">A0J61_04482</name>
</gene>
<evidence type="ECO:0000313" key="2">
    <source>
        <dbReference type="EMBL" id="OBZ87467.1"/>
    </source>
</evidence>
<feature type="region of interest" description="Disordered" evidence="1">
    <location>
        <begin position="1"/>
        <end position="22"/>
    </location>
</feature>
<comment type="caution">
    <text evidence="2">The sequence shown here is derived from an EMBL/GenBank/DDBJ whole genome shotgun (WGS) entry which is preliminary data.</text>
</comment>
<protein>
    <submittedName>
        <fullName evidence="2">Uncharacterized protein</fullName>
    </submittedName>
</protein>
<feature type="region of interest" description="Disordered" evidence="1">
    <location>
        <begin position="222"/>
        <end position="270"/>
    </location>
</feature>
<dbReference type="InParanoid" id="A0A1C7NEE2"/>
<sequence length="390" mass="43012">MSQKPTHELIESAGSSVFDDDDYETDSDYEDIQIASWGDNAKKEPATWDSLIDSNIKIKAGGVGSGDLHRRGGNYKPISEEHILAQRLKKPIPGSGASKTKKKKPKKKKPTSLATVSAARTKPNRPYVPLPIKTVPIRERAPPTQSAWSTTNLSSEPFWEQQKRDTASSGSASQPPKTTFPLQQRLIAQPNTRVTRSTSQPAWASFAATVDQPAHKFTNLMATPSLSSQPSSKYATPPSSLPQTNQSTPVAKPSPLPSEPSALKPASIDSTRHKPHIHLDKTSIHKHLLTPSTKLNQPKQPQSKQQEQHQQQQQQHQHQQHQHQQLAPLVEIDINIAPGISTILHLYKDSDPQKIAEEFGPKHGLNVTQSAKEGIAKTLRRVLDAIQHQN</sequence>